<dbReference type="OrthoDB" id="9856429at2"/>
<sequence length="64" mass="6866">MMKKKFAALLTGLMVLTAVPAFAASSSKDANDYGPGYCRQHNDCPNADGKNHGRHGHGCFRGDK</sequence>
<dbReference type="EMBL" id="VTOY01000003">
    <property type="protein sequence ID" value="TYZ23332.1"/>
    <property type="molecule type" value="Genomic_DNA"/>
</dbReference>
<keyword evidence="2" id="KW-0732">Signal</keyword>
<protein>
    <submittedName>
        <fullName evidence="3">Uncharacterized protein</fullName>
    </submittedName>
</protein>
<dbReference type="RefSeq" id="WP_149171087.1">
    <property type="nucleotide sequence ID" value="NZ_VTOY01000003.1"/>
</dbReference>
<reference evidence="3 4" key="1">
    <citation type="submission" date="2019-08" db="EMBL/GenBank/DDBJ databases">
        <title>Selenomonas sp. mPRGC5 and Selenomonas sp. mPRGC8 isolated from ruminal fluid of dairy goat (Capra hircus).</title>
        <authorList>
            <person name="Poothong S."/>
            <person name="Nuengjamnong C."/>
            <person name="Tanasupawat S."/>
        </authorList>
    </citation>
    <scope>NUCLEOTIDE SEQUENCE [LARGE SCALE GENOMIC DNA]</scope>
    <source>
        <strain evidence="4">mPRGC5</strain>
    </source>
</reference>
<evidence type="ECO:0000256" key="1">
    <source>
        <dbReference type="SAM" id="MobiDB-lite"/>
    </source>
</evidence>
<feature type="chain" id="PRO_5022848564" evidence="2">
    <location>
        <begin position="24"/>
        <end position="64"/>
    </location>
</feature>
<proteinExistence type="predicted"/>
<gene>
    <name evidence="3" type="ORF">FZ040_05470</name>
</gene>
<evidence type="ECO:0000256" key="2">
    <source>
        <dbReference type="SAM" id="SignalP"/>
    </source>
</evidence>
<evidence type="ECO:0000313" key="4">
    <source>
        <dbReference type="Proteomes" id="UP000323646"/>
    </source>
</evidence>
<feature type="signal peptide" evidence="2">
    <location>
        <begin position="1"/>
        <end position="23"/>
    </location>
</feature>
<accession>A0A5D6W788</accession>
<feature type="region of interest" description="Disordered" evidence="1">
    <location>
        <begin position="44"/>
        <end position="64"/>
    </location>
</feature>
<comment type="caution">
    <text evidence="3">The sequence shown here is derived from an EMBL/GenBank/DDBJ whole genome shotgun (WGS) entry which is preliminary data.</text>
</comment>
<evidence type="ECO:0000313" key="3">
    <source>
        <dbReference type="EMBL" id="TYZ23332.1"/>
    </source>
</evidence>
<organism evidence="3 4">
    <name type="scientific">Selenomonas ruminis</name>
    <dbReference type="NCBI Taxonomy" id="2593411"/>
    <lineage>
        <taxon>Bacteria</taxon>
        <taxon>Bacillati</taxon>
        <taxon>Bacillota</taxon>
        <taxon>Negativicutes</taxon>
        <taxon>Selenomonadales</taxon>
        <taxon>Selenomonadaceae</taxon>
        <taxon>Selenomonas</taxon>
    </lineage>
</organism>
<dbReference type="Proteomes" id="UP000323646">
    <property type="component" value="Unassembled WGS sequence"/>
</dbReference>
<name>A0A5D6W788_9FIRM</name>
<keyword evidence="4" id="KW-1185">Reference proteome</keyword>
<dbReference type="AlphaFoldDB" id="A0A5D6W788"/>